<evidence type="ECO:0000313" key="1">
    <source>
        <dbReference type="EMBL" id="GJS53616.1"/>
    </source>
</evidence>
<comment type="caution">
    <text evidence="1">The sequence shown here is derived from an EMBL/GenBank/DDBJ whole genome shotgun (WGS) entry which is preliminary data.</text>
</comment>
<evidence type="ECO:0008006" key="3">
    <source>
        <dbReference type="Google" id="ProtNLM"/>
    </source>
</evidence>
<reference evidence="1" key="2">
    <citation type="submission" date="2022-01" db="EMBL/GenBank/DDBJ databases">
        <authorList>
            <person name="Yamashiro T."/>
            <person name="Shiraishi A."/>
            <person name="Satake H."/>
            <person name="Nakayama K."/>
        </authorList>
    </citation>
    <scope>NUCLEOTIDE SEQUENCE</scope>
</reference>
<gene>
    <name evidence="1" type="ORF">Tco_0626978</name>
</gene>
<accession>A0ABQ4WL67</accession>
<organism evidence="1 2">
    <name type="scientific">Tanacetum coccineum</name>
    <dbReference type="NCBI Taxonomy" id="301880"/>
    <lineage>
        <taxon>Eukaryota</taxon>
        <taxon>Viridiplantae</taxon>
        <taxon>Streptophyta</taxon>
        <taxon>Embryophyta</taxon>
        <taxon>Tracheophyta</taxon>
        <taxon>Spermatophyta</taxon>
        <taxon>Magnoliopsida</taxon>
        <taxon>eudicotyledons</taxon>
        <taxon>Gunneridae</taxon>
        <taxon>Pentapetalae</taxon>
        <taxon>asterids</taxon>
        <taxon>campanulids</taxon>
        <taxon>Asterales</taxon>
        <taxon>Asteraceae</taxon>
        <taxon>Asteroideae</taxon>
        <taxon>Anthemideae</taxon>
        <taxon>Anthemidinae</taxon>
        <taxon>Tanacetum</taxon>
    </lineage>
</organism>
<evidence type="ECO:0000313" key="2">
    <source>
        <dbReference type="Proteomes" id="UP001151760"/>
    </source>
</evidence>
<dbReference type="Proteomes" id="UP001151760">
    <property type="component" value="Unassembled WGS sequence"/>
</dbReference>
<name>A0ABQ4WL67_9ASTR</name>
<proteinExistence type="predicted"/>
<dbReference type="EMBL" id="BQNB010008738">
    <property type="protein sequence ID" value="GJS53616.1"/>
    <property type="molecule type" value="Genomic_DNA"/>
</dbReference>
<protein>
    <recommendedName>
        <fullName evidence="3">Reverse transcriptase Ty1/copia-type domain-containing protein</fullName>
    </recommendedName>
</protein>
<reference evidence="1" key="1">
    <citation type="journal article" date="2022" name="Int. J. Mol. Sci.">
        <title>Draft Genome of Tanacetum Coccineum: Genomic Comparison of Closely Related Tanacetum-Family Plants.</title>
        <authorList>
            <person name="Yamashiro T."/>
            <person name="Shiraishi A."/>
            <person name="Nakayama K."/>
            <person name="Satake H."/>
        </authorList>
    </citation>
    <scope>NUCLEOTIDE SEQUENCE</scope>
</reference>
<keyword evidence="2" id="KW-1185">Reference proteome</keyword>
<sequence length="95" mass="10969">MWGVGFMRVMGLGDMGRFKAKHVLAYAFLYGIYGVLDGCEERAFFWYYEEEVCCGKQKEDGIFISQDKYVADILRKFGFTDVRTASTSMDTKKLM</sequence>